<evidence type="ECO:0008006" key="4">
    <source>
        <dbReference type="Google" id="ProtNLM"/>
    </source>
</evidence>
<dbReference type="AlphaFoldDB" id="A0A2N6CVZ9"/>
<reference evidence="2 3" key="1">
    <citation type="submission" date="2017-11" db="EMBL/GenBank/DDBJ databases">
        <title>Genome-resolved metagenomics identifies genetic mobility, metabolic interactions, and unexpected diversity in perchlorate-reducing communities.</title>
        <authorList>
            <person name="Barnum T.P."/>
            <person name="Figueroa I.A."/>
            <person name="Carlstrom C.I."/>
            <person name="Lucas L.N."/>
            <person name="Engelbrektson A.L."/>
            <person name="Coates J.D."/>
        </authorList>
    </citation>
    <scope>NUCLEOTIDE SEQUENCE [LARGE SCALE GENOMIC DNA]</scope>
    <source>
        <strain evidence="2">BM301</strain>
    </source>
</reference>
<feature type="region of interest" description="Disordered" evidence="1">
    <location>
        <begin position="93"/>
        <end position="114"/>
    </location>
</feature>
<evidence type="ECO:0000313" key="3">
    <source>
        <dbReference type="Proteomes" id="UP000235015"/>
    </source>
</evidence>
<name>A0A2N6CVZ9_9GAMM</name>
<accession>A0A2N6CVZ9</accession>
<dbReference type="Proteomes" id="UP000235015">
    <property type="component" value="Unassembled WGS sequence"/>
</dbReference>
<sequence>MFRCPDGPDGVIFQQIPCAQGVEVELDVRTTEWVASPRGRSGQGRGSAKAGSRDQAALGRAARAERKQEQACWKAGQRIERIEAELRRGYKPSRGERLRRQRREQSDYLREFCR</sequence>
<gene>
    <name evidence="2" type="ORF">C0630_11450</name>
</gene>
<feature type="region of interest" description="Disordered" evidence="1">
    <location>
        <begin position="35"/>
        <end position="66"/>
    </location>
</feature>
<protein>
    <recommendedName>
        <fullName evidence="4">DUF4124 domain-containing protein</fullName>
    </recommendedName>
</protein>
<feature type="compositionally biased region" description="Low complexity" evidence="1">
    <location>
        <begin position="35"/>
        <end position="50"/>
    </location>
</feature>
<evidence type="ECO:0000313" key="2">
    <source>
        <dbReference type="EMBL" id="PLX61378.1"/>
    </source>
</evidence>
<evidence type="ECO:0000256" key="1">
    <source>
        <dbReference type="SAM" id="MobiDB-lite"/>
    </source>
</evidence>
<proteinExistence type="predicted"/>
<dbReference type="EMBL" id="PKUN01000018">
    <property type="protein sequence ID" value="PLX61378.1"/>
    <property type="molecule type" value="Genomic_DNA"/>
</dbReference>
<comment type="caution">
    <text evidence="2">The sequence shown here is derived from an EMBL/GenBank/DDBJ whole genome shotgun (WGS) entry which is preliminary data.</text>
</comment>
<organism evidence="2 3">
    <name type="scientific">Sedimenticola selenatireducens</name>
    <dbReference type="NCBI Taxonomy" id="191960"/>
    <lineage>
        <taxon>Bacteria</taxon>
        <taxon>Pseudomonadati</taxon>
        <taxon>Pseudomonadota</taxon>
        <taxon>Gammaproteobacteria</taxon>
        <taxon>Chromatiales</taxon>
        <taxon>Sedimenticolaceae</taxon>
        <taxon>Sedimenticola</taxon>
    </lineage>
</organism>